<feature type="transmembrane region" description="Helical" evidence="5">
    <location>
        <begin position="118"/>
        <end position="138"/>
    </location>
</feature>
<dbReference type="GO" id="GO:0071277">
    <property type="term" value="P:cellular response to calcium ion"/>
    <property type="evidence" value="ECO:0007669"/>
    <property type="project" value="TreeGrafter"/>
</dbReference>
<dbReference type="GO" id="GO:0004930">
    <property type="term" value="F:G protein-coupled receptor activity"/>
    <property type="evidence" value="ECO:0007669"/>
    <property type="project" value="InterPro"/>
</dbReference>
<organism evidence="7 8">
    <name type="scientific">Hucho hucho</name>
    <name type="common">huchen</name>
    <dbReference type="NCBI Taxonomy" id="62062"/>
    <lineage>
        <taxon>Eukaryota</taxon>
        <taxon>Metazoa</taxon>
        <taxon>Chordata</taxon>
        <taxon>Craniata</taxon>
        <taxon>Vertebrata</taxon>
        <taxon>Euteleostomi</taxon>
        <taxon>Actinopterygii</taxon>
        <taxon>Neopterygii</taxon>
        <taxon>Teleostei</taxon>
        <taxon>Protacanthopterygii</taxon>
        <taxon>Salmoniformes</taxon>
        <taxon>Salmonidae</taxon>
        <taxon>Salmoninae</taxon>
        <taxon>Hucho</taxon>
    </lineage>
</organism>
<dbReference type="GO" id="GO:0005737">
    <property type="term" value="C:cytoplasm"/>
    <property type="evidence" value="ECO:0007669"/>
    <property type="project" value="TreeGrafter"/>
</dbReference>
<dbReference type="GO" id="GO:0016020">
    <property type="term" value="C:membrane"/>
    <property type="evidence" value="ECO:0007669"/>
    <property type="project" value="UniProtKB-SubCell"/>
</dbReference>
<proteinExistence type="predicted"/>
<name>A0A4W5JV51_9TELE</name>
<dbReference type="STRING" id="62062.ENSHHUP00000003661"/>
<evidence type="ECO:0000256" key="3">
    <source>
        <dbReference type="ARBA" id="ARBA00022989"/>
    </source>
</evidence>
<dbReference type="GO" id="GO:0007166">
    <property type="term" value="P:cell surface receptor signaling pathway"/>
    <property type="evidence" value="ECO:0007669"/>
    <property type="project" value="InterPro"/>
</dbReference>
<evidence type="ECO:0000256" key="5">
    <source>
        <dbReference type="SAM" id="Phobius"/>
    </source>
</evidence>
<dbReference type="PANTHER" id="PTHR46682">
    <property type="entry name" value="ADHESION G-PROTEIN COUPLED RECEPTOR V1"/>
    <property type="match status" value="1"/>
</dbReference>
<keyword evidence="3 5" id="KW-1133">Transmembrane helix</keyword>
<evidence type="ECO:0000256" key="4">
    <source>
        <dbReference type="ARBA" id="ARBA00023136"/>
    </source>
</evidence>
<feature type="transmembrane region" description="Helical" evidence="5">
    <location>
        <begin position="24"/>
        <end position="51"/>
    </location>
</feature>
<dbReference type="GeneTree" id="ENSGT00940000154880"/>
<feature type="transmembrane region" description="Helical" evidence="5">
    <location>
        <begin position="71"/>
        <end position="97"/>
    </location>
</feature>
<reference evidence="7" key="3">
    <citation type="submission" date="2025-09" db="UniProtKB">
        <authorList>
            <consortium name="Ensembl"/>
        </authorList>
    </citation>
    <scope>IDENTIFICATION</scope>
</reference>
<feature type="transmembrane region" description="Helical" evidence="5">
    <location>
        <begin position="144"/>
        <end position="168"/>
    </location>
</feature>
<dbReference type="InterPro" id="IPR026919">
    <property type="entry name" value="ADGRV1"/>
</dbReference>
<dbReference type="GO" id="GO:0007605">
    <property type="term" value="P:sensory perception of sound"/>
    <property type="evidence" value="ECO:0007669"/>
    <property type="project" value="TreeGrafter"/>
</dbReference>
<protein>
    <recommendedName>
        <fullName evidence="6">G-protein coupled receptors family 2 profile 2 domain-containing protein</fullName>
    </recommendedName>
</protein>
<evidence type="ECO:0000256" key="2">
    <source>
        <dbReference type="ARBA" id="ARBA00022692"/>
    </source>
</evidence>
<dbReference type="PANTHER" id="PTHR46682:SF1">
    <property type="entry name" value="ADHESION G-PROTEIN COUPLED RECEPTOR V1"/>
    <property type="match status" value="1"/>
</dbReference>
<feature type="domain" description="G-protein coupled receptors family 2 profile 2" evidence="6">
    <location>
        <begin position="1"/>
        <end position="170"/>
    </location>
</feature>
<dbReference type="GO" id="GO:0007601">
    <property type="term" value="P:visual perception"/>
    <property type="evidence" value="ECO:0007669"/>
    <property type="project" value="TreeGrafter"/>
</dbReference>
<reference evidence="8" key="1">
    <citation type="submission" date="2018-06" db="EMBL/GenBank/DDBJ databases">
        <title>Genome assembly of Danube salmon.</title>
        <authorList>
            <person name="Macqueen D.J."/>
            <person name="Gundappa M.K."/>
        </authorList>
    </citation>
    <scope>NUCLEOTIDE SEQUENCE [LARGE SCALE GENOMIC DNA]</scope>
</reference>
<keyword evidence="8" id="KW-1185">Reference proteome</keyword>
<keyword evidence="4 5" id="KW-0472">Membrane</keyword>
<dbReference type="Ensembl" id="ENSHHUT00000003786.1">
    <property type="protein sequence ID" value="ENSHHUP00000003661.1"/>
    <property type="gene ID" value="ENSHHUG00000002275.1"/>
</dbReference>
<accession>A0A4W5JV51</accession>
<dbReference type="InterPro" id="IPR017981">
    <property type="entry name" value="GPCR_2-like_7TM"/>
</dbReference>
<evidence type="ECO:0000259" key="6">
    <source>
        <dbReference type="PROSITE" id="PS50261"/>
    </source>
</evidence>
<dbReference type="Gene3D" id="1.20.1070.10">
    <property type="entry name" value="Rhodopsin 7-helix transmembrane proteins"/>
    <property type="match status" value="1"/>
</dbReference>
<dbReference type="PROSITE" id="PS50261">
    <property type="entry name" value="G_PROTEIN_RECEP_F2_4"/>
    <property type="match status" value="1"/>
</dbReference>
<dbReference type="GO" id="GO:0010855">
    <property type="term" value="F:adenylate cyclase inhibitor activity"/>
    <property type="evidence" value="ECO:0007669"/>
    <property type="project" value="TreeGrafter"/>
</dbReference>
<dbReference type="GO" id="GO:0001965">
    <property type="term" value="F:G-protein alpha-subunit binding"/>
    <property type="evidence" value="ECO:0007669"/>
    <property type="project" value="TreeGrafter"/>
</dbReference>
<evidence type="ECO:0000256" key="1">
    <source>
        <dbReference type="ARBA" id="ARBA00004141"/>
    </source>
</evidence>
<dbReference type="GO" id="GO:0032420">
    <property type="term" value="C:stereocilium"/>
    <property type="evidence" value="ECO:0007669"/>
    <property type="project" value="TreeGrafter"/>
</dbReference>
<sequence>MMIMEAVNFWQVLVMNDEHTERRYLVYFLLGWGLPALVIIILVIVLLGGFGWTIHSVYGLVHGDVCFIPNIYAALCTAALVPLICLVGVLVVFIHAYQVTQQWKAYDDVYRGRTNSSEVPMVLYLFALVSLVLLWAGLHMGYRYLWMLILYVIFNLLLGLYVFAVYFLMHNQLCWPAKASYTVEMNSQGSPDSAYQGGGADTIGGEINKSTQNLISTMEEVSADWEHASLRPDSQPSSVFKQSPQGEAYATDGGFINTNLVADDESQDFDDLIFALKTGSGLNLSDNESIHGSHDGGSTAPSQIVELRRIPIADTHL</sequence>
<dbReference type="AlphaFoldDB" id="A0A4W5JV51"/>
<keyword evidence="2 5" id="KW-0812">Transmembrane</keyword>
<reference evidence="7" key="2">
    <citation type="submission" date="2025-08" db="UniProtKB">
        <authorList>
            <consortium name="Ensembl"/>
        </authorList>
    </citation>
    <scope>IDENTIFICATION</scope>
</reference>
<evidence type="ECO:0000313" key="7">
    <source>
        <dbReference type="Ensembl" id="ENSHHUP00000003661.1"/>
    </source>
</evidence>
<dbReference type="Proteomes" id="UP000314982">
    <property type="component" value="Unassembled WGS sequence"/>
</dbReference>
<evidence type="ECO:0000313" key="8">
    <source>
        <dbReference type="Proteomes" id="UP000314982"/>
    </source>
</evidence>
<comment type="subcellular location">
    <subcellularLocation>
        <location evidence="1">Membrane</location>
        <topology evidence="1">Multi-pass membrane protein</topology>
    </subcellularLocation>
</comment>